<accession>A0A7C1FRE6</accession>
<dbReference type="InterPro" id="IPR000185">
    <property type="entry name" value="SecA"/>
</dbReference>
<keyword evidence="11 15" id="KW-0653">Protein transport</keyword>
<dbReference type="Pfam" id="PF02810">
    <property type="entry name" value="SEC-C"/>
    <property type="match status" value="1"/>
</dbReference>
<evidence type="ECO:0000256" key="5">
    <source>
        <dbReference type="ARBA" id="ARBA00022475"/>
    </source>
</evidence>
<keyword evidence="8 15" id="KW-0547">Nucleotide-binding</keyword>
<dbReference type="EC" id="7.4.2.8" evidence="15"/>
<feature type="binding site" evidence="15">
    <location>
        <position position="86"/>
    </location>
    <ligand>
        <name>ATP</name>
        <dbReference type="ChEBI" id="CHEBI:30616"/>
    </ligand>
</feature>
<dbReference type="InterPro" id="IPR004027">
    <property type="entry name" value="SEC_C_motif"/>
</dbReference>
<keyword evidence="13 15" id="KW-0811">Translocation</keyword>
<evidence type="ECO:0000256" key="4">
    <source>
        <dbReference type="ARBA" id="ARBA00022448"/>
    </source>
</evidence>
<evidence type="ECO:0000313" key="19">
    <source>
        <dbReference type="EMBL" id="HEF64477.1"/>
    </source>
</evidence>
<dbReference type="SMART" id="SM00958">
    <property type="entry name" value="SecA_PP_bind"/>
    <property type="match status" value="1"/>
</dbReference>
<comment type="catalytic activity">
    <reaction evidence="15">
        <text>ATP + H2O + cellular proteinSide 1 = ADP + phosphate + cellular proteinSide 2.</text>
        <dbReference type="EC" id="7.4.2.8"/>
    </reaction>
</comment>
<evidence type="ECO:0000256" key="10">
    <source>
        <dbReference type="ARBA" id="ARBA00022840"/>
    </source>
</evidence>
<evidence type="ECO:0000256" key="14">
    <source>
        <dbReference type="ARBA" id="ARBA00023136"/>
    </source>
</evidence>
<dbReference type="SUPFAM" id="SSF81886">
    <property type="entry name" value="Helical scaffold and wing domains of SecA"/>
    <property type="match status" value="1"/>
</dbReference>
<dbReference type="GO" id="GO:0017038">
    <property type="term" value="P:protein import"/>
    <property type="evidence" value="ECO:0007669"/>
    <property type="project" value="InterPro"/>
</dbReference>
<evidence type="ECO:0000259" key="16">
    <source>
        <dbReference type="PROSITE" id="PS51192"/>
    </source>
</evidence>
<dbReference type="AlphaFoldDB" id="A0A7C1FRE6"/>
<proteinExistence type="inferred from homology"/>
<evidence type="ECO:0000256" key="15">
    <source>
        <dbReference type="HAMAP-Rule" id="MF_01382"/>
    </source>
</evidence>
<dbReference type="PROSITE" id="PS51194">
    <property type="entry name" value="HELICASE_CTER"/>
    <property type="match status" value="1"/>
</dbReference>
<dbReference type="PROSITE" id="PS51196">
    <property type="entry name" value="SECA_MOTOR_DEAD"/>
    <property type="match status" value="1"/>
</dbReference>
<keyword evidence="12 15" id="KW-1278">Translocase</keyword>
<dbReference type="InterPro" id="IPR001650">
    <property type="entry name" value="Helicase_C-like"/>
</dbReference>
<dbReference type="SUPFAM" id="SSF81767">
    <property type="entry name" value="Pre-protein crosslinking domain of SecA"/>
    <property type="match status" value="1"/>
</dbReference>
<dbReference type="Pfam" id="PF07516">
    <property type="entry name" value="SecA_SW"/>
    <property type="match status" value="1"/>
</dbReference>
<evidence type="ECO:0000256" key="6">
    <source>
        <dbReference type="ARBA" id="ARBA00022490"/>
    </source>
</evidence>
<keyword evidence="10 15" id="KW-0067">ATP-binding</keyword>
<dbReference type="GO" id="GO:0005524">
    <property type="term" value="F:ATP binding"/>
    <property type="evidence" value="ECO:0007669"/>
    <property type="project" value="UniProtKB-UniRule"/>
</dbReference>
<dbReference type="GO" id="GO:0031522">
    <property type="term" value="C:cell envelope Sec protein transport complex"/>
    <property type="evidence" value="ECO:0007669"/>
    <property type="project" value="TreeGrafter"/>
</dbReference>
<evidence type="ECO:0000256" key="9">
    <source>
        <dbReference type="ARBA" id="ARBA00022833"/>
    </source>
</evidence>
<dbReference type="NCBIfam" id="NF009538">
    <property type="entry name" value="PRK12904.1"/>
    <property type="match status" value="1"/>
</dbReference>
<comment type="caution">
    <text evidence="19">The sequence shown here is derived from an EMBL/GenBank/DDBJ whole genome shotgun (WGS) entry which is preliminary data.</text>
</comment>
<dbReference type="GO" id="GO:0005829">
    <property type="term" value="C:cytosol"/>
    <property type="evidence" value="ECO:0007669"/>
    <property type="project" value="TreeGrafter"/>
</dbReference>
<evidence type="ECO:0000256" key="2">
    <source>
        <dbReference type="ARBA" id="ARBA00004170"/>
    </source>
</evidence>
<dbReference type="InterPro" id="IPR014018">
    <property type="entry name" value="SecA_motor_DEAD"/>
</dbReference>
<dbReference type="InterPro" id="IPR036670">
    <property type="entry name" value="SecA_X-link_sf"/>
</dbReference>
<dbReference type="NCBIfam" id="NF006630">
    <property type="entry name" value="PRK09200.1"/>
    <property type="match status" value="1"/>
</dbReference>
<evidence type="ECO:0000256" key="8">
    <source>
        <dbReference type="ARBA" id="ARBA00022741"/>
    </source>
</evidence>
<feature type="domain" description="Helicase C-terminal" evidence="17">
    <location>
        <begin position="440"/>
        <end position="595"/>
    </location>
</feature>
<dbReference type="InterPro" id="IPR011130">
    <property type="entry name" value="SecA_preprotein_X-link_dom"/>
</dbReference>
<dbReference type="FunFam" id="3.90.1440.10:FF:000002">
    <property type="entry name" value="Protein translocase subunit SecA"/>
    <property type="match status" value="1"/>
</dbReference>
<dbReference type="GO" id="GO:0065002">
    <property type="term" value="P:intracellular protein transmembrane transport"/>
    <property type="evidence" value="ECO:0007669"/>
    <property type="project" value="UniProtKB-UniRule"/>
</dbReference>
<dbReference type="InterPro" id="IPR020937">
    <property type="entry name" value="SecA_CS"/>
</dbReference>
<dbReference type="Pfam" id="PF01043">
    <property type="entry name" value="SecA_PP_bind"/>
    <property type="match status" value="1"/>
</dbReference>
<dbReference type="SUPFAM" id="SSF52540">
    <property type="entry name" value="P-loop containing nucleoside triphosphate hydrolases"/>
    <property type="match status" value="2"/>
</dbReference>
<dbReference type="PROSITE" id="PS51192">
    <property type="entry name" value="HELICASE_ATP_BIND_1"/>
    <property type="match status" value="1"/>
</dbReference>
<comment type="subcellular location">
    <subcellularLocation>
        <location evidence="15">Cell membrane</location>
        <topology evidence="15">Peripheral membrane protein</topology>
        <orientation evidence="15">Cytoplasmic side</orientation>
    </subcellularLocation>
    <subcellularLocation>
        <location evidence="15">Cytoplasm</location>
    </subcellularLocation>
    <subcellularLocation>
        <location evidence="2">Membrane</location>
        <topology evidence="2">Peripheral membrane protein</topology>
    </subcellularLocation>
    <text evidence="15">Distribution is 50-50.</text>
</comment>
<name>A0A7C1FRE6_THERO</name>
<keyword evidence="9" id="KW-0862">Zinc</keyword>
<comment type="function">
    <text evidence="15">Part of the Sec protein translocase complex. Interacts with the SecYEG preprotein conducting channel. Has a central role in coupling the hydrolysis of ATP to the transfer of proteins into and across the cell membrane, serving as an ATP-driven molecular motor driving the stepwise translocation of polypeptide chains across the membrane.</text>
</comment>
<dbReference type="Pfam" id="PF07517">
    <property type="entry name" value="SecA_DEAD"/>
    <property type="match status" value="1"/>
</dbReference>
<evidence type="ECO:0000259" key="18">
    <source>
        <dbReference type="PROSITE" id="PS51196"/>
    </source>
</evidence>
<dbReference type="InterPro" id="IPR036266">
    <property type="entry name" value="SecA_Wing/Scaffold_sf"/>
</dbReference>
<evidence type="ECO:0000256" key="12">
    <source>
        <dbReference type="ARBA" id="ARBA00022967"/>
    </source>
</evidence>
<evidence type="ECO:0000256" key="11">
    <source>
        <dbReference type="ARBA" id="ARBA00022927"/>
    </source>
</evidence>
<gene>
    <name evidence="15 19" type="primary">secA</name>
    <name evidence="19" type="ORF">ENP47_02560</name>
</gene>
<keyword evidence="14 15" id="KW-0472">Membrane</keyword>
<evidence type="ECO:0000256" key="7">
    <source>
        <dbReference type="ARBA" id="ARBA00022723"/>
    </source>
</evidence>
<dbReference type="PROSITE" id="PS01312">
    <property type="entry name" value="SECA"/>
    <property type="match status" value="1"/>
</dbReference>
<keyword evidence="7" id="KW-0479">Metal-binding</keyword>
<feature type="domain" description="SecA family profile" evidence="18">
    <location>
        <begin position="2"/>
        <end position="596"/>
    </location>
</feature>
<dbReference type="InterPro" id="IPR027417">
    <property type="entry name" value="P-loop_NTPase"/>
</dbReference>
<evidence type="ECO:0000256" key="3">
    <source>
        <dbReference type="ARBA" id="ARBA00007650"/>
    </source>
</evidence>
<dbReference type="FunFam" id="3.40.50.300:FF:000429">
    <property type="entry name" value="Preprotein translocase subunit SecA"/>
    <property type="match status" value="1"/>
</dbReference>
<dbReference type="Gene3D" id="3.40.50.300">
    <property type="entry name" value="P-loop containing nucleotide triphosphate hydrolases"/>
    <property type="match status" value="3"/>
</dbReference>
<sequence length="864" mass="98694">MRNVLKKILGDPNERELKRLRRIVDEINALEPEIQRLSDAELRAKTDEFKARLEYGETLDDILVEAFAVVREAARRTLNMRHFDVQLMAGIVLHEGKIAEMKTGEGKTLVATLPLYLNALLGRGCHLVTPNDYLSRVGGGWMGPIYHFLGVSVGVITHEFAGIYDPTYMAPDPSPDDRLNHWRPVSRREAYLADITYGTNHEFGFDYLRDNLVYRPEDIVQRELYYAIVDEVDNILIDEARTPLIISGPARDTVDRYYQFAQIARQLRRDVHYTVDLKHRTVTLTEAGIDRVERLLGIPEGHSLYDDRYSDAVHYLEQALKAKELYLRDRDYIVRDGEVIIVDEFTGRMMPGRRYSEGLHQAIEAKEGLRVRQETVTQATITYQNYFRMYEKLAGMTGTAATEAEEFQTIYNLEVVVIPTHKPMIRVDYPDVVYRTEEGKFRAVVREIKEMHAIGRPVLVGTTSIEKSEYLSQLLKREGIPHEVLNAKHHEREALIIAKAGQRGAVTIATNMAGRGTDIVLGPGVAELGGLHVIGTERHEARRIDNQLRGRAGRQGDPGSSRFYVSLEDELLRRVGTDRIEGLLQKLGMDDDHPIEHPLVSRMIEEAQKKIEGYNFDLRKHLVEYDSVINKHREVIYADRRKIVMGEDMREHVLGMVRRQIEKAVKQAFEAADEPNPEEILRTFVGIVGDADGLTPRDLEERDESELVEMLWQRALARYERREAEFGAATMRTIERLVLLQVMDRLWIEHLTEMEHMRHEVGLQAYGQLDPLVVYKREGYRMFQQLLENIEYDVARLIYRVQLAPALTRPVVQVGTPNRGGDGAGPARKTHKVGRNDPCPCGSGKKYKHCHGAAAGAKSATTQR</sequence>
<protein>
    <recommendedName>
        <fullName evidence="15">Protein translocase subunit SecA</fullName>
        <ecNumber evidence="15">7.4.2.8</ecNumber>
    </recommendedName>
</protein>
<dbReference type="EMBL" id="DSJL01000007">
    <property type="protein sequence ID" value="HEF64477.1"/>
    <property type="molecule type" value="Genomic_DNA"/>
</dbReference>
<dbReference type="GO" id="GO:0005886">
    <property type="term" value="C:plasma membrane"/>
    <property type="evidence" value="ECO:0007669"/>
    <property type="project" value="UniProtKB-SubCell"/>
</dbReference>
<dbReference type="PANTHER" id="PTHR30612">
    <property type="entry name" value="SECA INNER MEMBRANE COMPONENT OF SEC PROTEIN SECRETION SYSTEM"/>
    <property type="match status" value="1"/>
</dbReference>
<dbReference type="Gene3D" id="3.10.450.50">
    <property type="match status" value="1"/>
</dbReference>
<dbReference type="InterPro" id="IPR014001">
    <property type="entry name" value="Helicase_ATP-bd"/>
</dbReference>
<comment type="cofactor">
    <cofactor evidence="1">
        <name>Zn(2+)</name>
        <dbReference type="ChEBI" id="CHEBI:29105"/>
    </cofactor>
</comment>
<dbReference type="InterPro" id="IPR011115">
    <property type="entry name" value="SecA_DEAD"/>
</dbReference>
<dbReference type="InterPro" id="IPR011116">
    <property type="entry name" value="SecA_Wing/Scaffold"/>
</dbReference>
<dbReference type="GO" id="GO:0008564">
    <property type="term" value="F:protein-exporting ATPase activity"/>
    <property type="evidence" value="ECO:0007669"/>
    <property type="project" value="UniProtKB-EC"/>
</dbReference>
<feature type="binding site" evidence="15">
    <location>
        <position position="518"/>
    </location>
    <ligand>
        <name>ATP</name>
        <dbReference type="ChEBI" id="CHEBI:30616"/>
    </ligand>
</feature>
<keyword evidence="4 15" id="KW-0813">Transport</keyword>
<evidence type="ECO:0000256" key="1">
    <source>
        <dbReference type="ARBA" id="ARBA00001947"/>
    </source>
</evidence>
<feature type="binding site" evidence="15">
    <location>
        <begin position="104"/>
        <end position="108"/>
    </location>
    <ligand>
        <name>ATP</name>
        <dbReference type="ChEBI" id="CHEBI:30616"/>
    </ligand>
</feature>
<dbReference type="Gene3D" id="3.90.1440.10">
    <property type="entry name" value="SecA, preprotein cross-linking domain"/>
    <property type="match status" value="1"/>
</dbReference>
<keyword evidence="5 15" id="KW-1003">Cell membrane</keyword>
<dbReference type="Gene3D" id="1.10.3060.10">
    <property type="entry name" value="Helical scaffold and wing domains of SecA"/>
    <property type="match status" value="1"/>
</dbReference>
<dbReference type="GO" id="GO:0046872">
    <property type="term" value="F:metal ion binding"/>
    <property type="evidence" value="ECO:0007669"/>
    <property type="project" value="UniProtKB-KW"/>
</dbReference>
<dbReference type="PRINTS" id="PR00906">
    <property type="entry name" value="SECA"/>
</dbReference>
<dbReference type="HAMAP" id="MF_01382">
    <property type="entry name" value="SecA"/>
    <property type="match status" value="1"/>
</dbReference>
<dbReference type="InterPro" id="IPR044722">
    <property type="entry name" value="SecA_SF2_C"/>
</dbReference>
<feature type="domain" description="Helicase ATP-binding" evidence="16">
    <location>
        <begin position="88"/>
        <end position="268"/>
    </location>
</feature>
<dbReference type="SMART" id="SM00957">
    <property type="entry name" value="SecA_DEAD"/>
    <property type="match status" value="1"/>
</dbReference>
<dbReference type="GO" id="GO:0043952">
    <property type="term" value="P:protein transport by the Sec complex"/>
    <property type="evidence" value="ECO:0007669"/>
    <property type="project" value="TreeGrafter"/>
</dbReference>
<dbReference type="CDD" id="cd18803">
    <property type="entry name" value="SF2_C_secA"/>
    <property type="match status" value="1"/>
</dbReference>
<reference evidence="19" key="1">
    <citation type="journal article" date="2020" name="mSystems">
        <title>Genome- and Community-Level Interaction Insights into Carbon Utilization and Element Cycling Functions of Hydrothermarchaeota in Hydrothermal Sediment.</title>
        <authorList>
            <person name="Zhou Z."/>
            <person name="Liu Y."/>
            <person name="Xu W."/>
            <person name="Pan J."/>
            <person name="Luo Z.H."/>
            <person name="Li M."/>
        </authorList>
    </citation>
    <scope>NUCLEOTIDE SEQUENCE [LARGE SCALE GENOMIC DNA]</scope>
    <source>
        <strain evidence="19">SpSt-222</strain>
    </source>
</reference>
<organism evidence="19">
    <name type="scientific">Thermomicrobium roseum</name>
    <dbReference type="NCBI Taxonomy" id="500"/>
    <lineage>
        <taxon>Bacteria</taxon>
        <taxon>Pseudomonadati</taxon>
        <taxon>Thermomicrobiota</taxon>
        <taxon>Thermomicrobia</taxon>
        <taxon>Thermomicrobiales</taxon>
        <taxon>Thermomicrobiaceae</taxon>
        <taxon>Thermomicrobium</taxon>
    </lineage>
</organism>
<keyword evidence="6 15" id="KW-0963">Cytoplasm</keyword>
<comment type="similarity">
    <text evidence="3 15">Belongs to the SecA family.</text>
</comment>
<dbReference type="GO" id="GO:0006605">
    <property type="term" value="P:protein targeting"/>
    <property type="evidence" value="ECO:0007669"/>
    <property type="project" value="UniProtKB-UniRule"/>
</dbReference>
<dbReference type="PANTHER" id="PTHR30612:SF0">
    <property type="entry name" value="CHLOROPLAST PROTEIN-TRANSPORTING ATPASE"/>
    <property type="match status" value="1"/>
</dbReference>
<dbReference type="Pfam" id="PF21090">
    <property type="entry name" value="P-loop_SecA"/>
    <property type="match status" value="2"/>
</dbReference>
<dbReference type="CDD" id="cd17928">
    <property type="entry name" value="DEXDc_SecA"/>
    <property type="match status" value="1"/>
</dbReference>
<comment type="subunit">
    <text evidence="15">Monomer and homodimer. Part of the essential Sec protein translocation apparatus which comprises SecA, SecYEG and auxiliary proteins SecDF. Other proteins may also be involved.</text>
</comment>
<evidence type="ECO:0000256" key="13">
    <source>
        <dbReference type="ARBA" id="ARBA00023010"/>
    </source>
</evidence>
<evidence type="ECO:0000259" key="17">
    <source>
        <dbReference type="PROSITE" id="PS51194"/>
    </source>
</evidence>